<evidence type="ECO:0000313" key="2">
    <source>
        <dbReference type="EMBL" id="WIA13875.1"/>
    </source>
</evidence>
<gene>
    <name evidence="2" type="ORF">OEZ85_002447</name>
</gene>
<dbReference type="EMBL" id="CP126212">
    <property type="protein sequence ID" value="WIA13875.1"/>
    <property type="molecule type" value="Genomic_DNA"/>
</dbReference>
<feature type="chain" id="PRO_5045544554" description="CBM1 domain-containing protein" evidence="1">
    <location>
        <begin position="23"/>
        <end position="127"/>
    </location>
</feature>
<sequence>MEYYKVLWFLLLGSTWSALAAAAGIPICAPGLLSCGTAGCYSSLLSTCMEWHGRKQCQPTGILQQLNLMVSASADRSSSSSSNMQAGGGSGFQLVPPAGIKNAAAGSSGRMPACFLAAALFLVLLLA</sequence>
<accession>A0ABY8TXJ6</accession>
<evidence type="ECO:0008006" key="4">
    <source>
        <dbReference type="Google" id="ProtNLM"/>
    </source>
</evidence>
<proteinExistence type="predicted"/>
<protein>
    <recommendedName>
        <fullName evidence="4">CBM1 domain-containing protein</fullName>
    </recommendedName>
</protein>
<evidence type="ECO:0000313" key="3">
    <source>
        <dbReference type="Proteomes" id="UP001244341"/>
    </source>
</evidence>
<dbReference type="PROSITE" id="PS51257">
    <property type="entry name" value="PROKAR_LIPOPROTEIN"/>
    <property type="match status" value="1"/>
</dbReference>
<organism evidence="2 3">
    <name type="scientific">Tetradesmus obliquus</name>
    <name type="common">Green alga</name>
    <name type="synonym">Acutodesmus obliquus</name>
    <dbReference type="NCBI Taxonomy" id="3088"/>
    <lineage>
        <taxon>Eukaryota</taxon>
        <taxon>Viridiplantae</taxon>
        <taxon>Chlorophyta</taxon>
        <taxon>core chlorophytes</taxon>
        <taxon>Chlorophyceae</taxon>
        <taxon>CS clade</taxon>
        <taxon>Sphaeropleales</taxon>
        <taxon>Scenedesmaceae</taxon>
        <taxon>Tetradesmus</taxon>
    </lineage>
</organism>
<feature type="signal peptide" evidence="1">
    <location>
        <begin position="1"/>
        <end position="22"/>
    </location>
</feature>
<reference evidence="2 3" key="1">
    <citation type="submission" date="2023-05" db="EMBL/GenBank/DDBJ databases">
        <title>A 100% complete, gapless, phased diploid assembly of the Scenedesmus obliquus UTEX 3031 genome.</title>
        <authorList>
            <person name="Biondi T.C."/>
            <person name="Hanschen E.R."/>
            <person name="Kwon T."/>
            <person name="Eng W."/>
            <person name="Kruse C.P.S."/>
            <person name="Koehler S.I."/>
            <person name="Kunde Y."/>
            <person name="Gleasner C.D."/>
            <person name="You Mak K.T."/>
            <person name="Polle J."/>
            <person name="Hovde B.T."/>
            <person name="Starkenburg S.R."/>
        </authorList>
    </citation>
    <scope>NUCLEOTIDE SEQUENCE [LARGE SCALE GENOMIC DNA]</scope>
    <source>
        <strain evidence="2 3">DOE0152z</strain>
    </source>
</reference>
<evidence type="ECO:0000256" key="1">
    <source>
        <dbReference type="SAM" id="SignalP"/>
    </source>
</evidence>
<dbReference type="Proteomes" id="UP001244341">
    <property type="component" value="Chromosome 5b"/>
</dbReference>
<name>A0ABY8TXJ6_TETOB</name>
<keyword evidence="3" id="KW-1185">Reference proteome</keyword>
<keyword evidence="1" id="KW-0732">Signal</keyword>